<keyword evidence="1" id="KW-1133">Transmembrane helix</keyword>
<reference evidence="3" key="1">
    <citation type="journal article" date="2019" name="PLoS Negl. Trop. Dis.">
        <title>Revisiting the worldwide diversity of Leptospira species in the environment.</title>
        <authorList>
            <person name="Vincent A.T."/>
            <person name="Schiettekatte O."/>
            <person name="Bourhy P."/>
            <person name="Veyrier F.J."/>
            <person name="Picardeau M."/>
        </authorList>
    </citation>
    <scope>NUCLEOTIDE SEQUENCE [LARGE SCALE GENOMIC DNA]</scope>
    <source>
        <strain evidence="3">201702454</strain>
    </source>
</reference>
<dbReference type="InterPro" id="IPR032710">
    <property type="entry name" value="NTF2-like_dom_sf"/>
</dbReference>
<evidence type="ECO:0000256" key="2">
    <source>
        <dbReference type="SAM" id="SignalP"/>
    </source>
</evidence>
<gene>
    <name evidence="3" type="ORF">EHQ59_05675</name>
</gene>
<feature type="transmembrane region" description="Helical" evidence="1">
    <location>
        <begin position="169"/>
        <end position="191"/>
    </location>
</feature>
<comment type="caution">
    <text evidence="3">The sequence shown here is derived from an EMBL/GenBank/DDBJ whole genome shotgun (WGS) entry which is preliminary data.</text>
</comment>
<dbReference type="AlphaFoldDB" id="A0A4R9JSU1"/>
<dbReference type="EMBL" id="RQGG01000013">
    <property type="protein sequence ID" value="TGL55096.1"/>
    <property type="molecule type" value="Genomic_DNA"/>
</dbReference>
<protein>
    <submittedName>
        <fullName evidence="3">Polyketide cyclase</fullName>
    </submittedName>
</protein>
<feature type="chain" id="PRO_5020497880" evidence="2">
    <location>
        <begin position="23"/>
        <end position="195"/>
    </location>
</feature>
<dbReference type="Gene3D" id="3.10.450.50">
    <property type="match status" value="1"/>
</dbReference>
<feature type="signal peptide" evidence="2">
    <location>
        <begin position="1"/>
        <end position="22"/>
    </location>
</feature>
<sequence length="195" mass="21899">MKLLRILFLFPFLFMLHTQIFAEDQVHNELRKFKIELEDALKEKDISKILPFIHPNAVVTFANAEAVRGPEGVANYLKRMLDGPNKIVNKFGTTISVDELTILYGGGTVGISFGGSDDFFELTEGISFHSKSRWTATLVKEKGKWMIASAHVSMNLFDNPLLTAAKNSMYWVASFTFLLGLLLGFLSTRLFSKKG</sequence>
<dbReference type="Proteomes" id="UP000297609">
    <property type="component" value="Unassembled WGS sequence"/>
</dbReference>
<dbReference type="SUPFAM" id="SSF54427">
    <property type="entry name" value="NTF2-like"/>
    <property type="match status" value="1"/>
</dbReference>
<keyword evidence="2" id="KW-0732">Signal</keyword>
<keyword evidence="1" id="KW-0472">Membrane</keyword>
<accession>A0A4R9JSU1</accession>
<keyword evidence="1" id="KW-0812">Transmembrane</keyword>
<organism evidence="3 4">
    <name type="scientific">Leptospira kemamanensis</name>
    <dbReference type="NCBI Taxonomy" id="2484942"/>
    <lineage>
        <taxon>Bacteria</taxon>
        <taxon>Pseudomonadati</taxon>
        <taxon>Spirochaetota</taxon>
        <taxon>Spirochaetia</taxon>
        <taxon>Leptospirales</taxon>
        <taxon>Leptospiraceae</taxon>
        <taxon>Leptospira</taxon>
    </lineage>
</organism>
<name>A0A4R9JSU1_9LEPT</name>
<evidence type="ECO:0000256" key="1">
    <source>
        <dbReference type="SAM" id="Phobius"/>
    </source>
</evidence>
<keyword evidence="4" id="KW-1185">Reference proteome</keyword>
<evidence type="ECO:0000313" key="4">
    <source>
        <dbReference type="Proteomes" id="UP000297609"/>
    </source>
</evidence>
<dbReference type="OrthoDB" id="8607262at2"/>
<evidence type="ECO:0000313" key="3">
    <source>
        <dbReference type="EMBL" id="TGL55096.1"/>
    </source>
</evidence>
<proteinExistence type="predicted"/>